<dbReference type="Pfam" id="PF02362">
    <property type="entry name" value="B3"/>
    <property type="match status" value="1"/>
</dbReference>
<sequence>MQKGKAMLLSQDVHPISTKKRFSKSSIYSNVSEREIEASREYEKNKVAHTVRNDYVEIATCDLPSKVQSYNKPQFTLKDLQQVYHSLHSYSSSNPFTIRMMVRSNVCCGYKVGIPNSFAVKHMKADPEHVALIDARNKAWSVIFLGHKNDHPSFSGGWKYFVLDHKLKCGDICIFEKMSTKAFTAFNVHTFRVHKGDRQELVNKIPPRLSSVIARRCT</sequence>
<feature type="domain" description="TF-B3" evidence="5">
    <location>
        <begin position="97"/>
        <end position="194"/>
    </location>
</feature>
<evidence type="ECO:0000256" key="4">
    <source>
        <dbReference type="ARBA" id="ARBA00023242"/>
    </source>
</evidence>
<evidence type="ECO:0000259" key="5">
    <source>
        <dbReference type="PROSITE" id="PS50863"/>
    </source>
</evidence>
<comment type="caution">
    <text evidence="6">The sequence shown here is derived from an EMBL/GenBank/DDBJ whole genome shotgun (WGS) entry which is preliminary data.</text>
</comment>
<dbReference type="Gene3D" id="2.40.330.10">
    <property type="entry name" value="DNA-binding pseudobarrel domain"/>
    <property type="match status" value="1"/>
</dbReference>
<dbReference type="PANTHER" id="PTHR31391:SF4">
    <property type="entry name" value="B3 DOMAIN-CONTAINING PROTEIN OS03G0184500"/>
    <property type="match status" value="1"/>
</dbReference>
<reference evidence="6" key="1">
    <citation type="submission" date="2021-08" db="EMBL/GenBank/DDBJ databases">
        <title>WGS assembly of Ceratopteris richardii.</title>
        <authorList>
            <person name="Marchant D.B."/>
            <person name="Chen G."/>
            <person name="Jenkins J."/>
            <person name="Shu S."/>
            <person name="Leebens-Mack J."/>
            <person name="Grimwood J."/>
            <person name="Schmutz J."/>
            <person name="Soltis P."/>
            <person name="Soltis D."/>
            <person name="Chen Z.-H."/>
        </authorList>
    </citation>
    <scope>NUCLEOTIDE SEQUENCE</scope>
    <source>
        <strain evidence="6">Whitten #5841</strain>
        <tissue evidence="6">Leaf</tissue>
    </source>
</reference>
<evidence type="ECO:0000313" key="6">
    <source>
        <dbReference type="EMBL" id="KAH7291774.1"/>
    </source>
</evidence>
<name>A0A8T2R7K9_CERRI</name>
<evidence type="ECO:0000256" key="3">
    <source>
        <dbReference type="ARBA" id="ARBA00023163"/>
    </source>
</evidence>
<dbReference type="OrthoDB" id="1666376at2759"/>
<keyword evidence="2" id="KW-0238">DNA-binding</keyword>
<dbReference type="GO" id="GO:0003677">
    <property type="term" value="F:DNA binding"/>
    <property type="evidence" value="ECO:0007669"/>
    <property type="project" value="UniProtKB-KW"/>
</dbReference>
<dbReference type="PROSITE" id="PS50863">
    <property type="entry name" value="B3"/>
    <property type="match status" value="1"/>
</dbReference>
<dbReference type="SUPFAM" id="SSF101936">
    <property type="entry name" value="DNA-binding pseudobarrel domain"/>
    <property type="match status" value="1"/>
</dbReference>
<dbReference type="InterPro" id="IPR044837">
    <property type="entry name" value="REM16-like"/>
</dbReference>
<gene>
    <name evidence="6" type="ORF">KP509_29G035000</name>
</gene>
<dbReference type="InterPro" id="IPR015300">
    <property type="entry name" value="DNA-bd_pseudobarrel_sf"/>
</dbReference>
<evidence type="ECO:0000256" key="1">
    <source>
        <dbReference type="ARBA" id="ARBA00023015"/>
    </source>
</evidence>
<keyword evidence="7" id="KW-1185">Reference proteome</keyword>
<dbReference type="SMART" id="SM01019">
    <property type="entry name" value="B3"/>
    <property type="match status" value="1"/>
</dbReference>
<evidence type="ECO:0000313" key="7">
    <source>
        <dbReference type="Proteomes" id="UP000825935"/>
    </source>
</evidence>
<proteinExistence type="predicted"/>
<dbReference type="AlphaFoldDB" id="A0A8T2R7K9"/>
<keyword evidence="4" id="KW-0539">Nucleus</keyword>
<evidence type="ECO:0000256" key="2">
    <source>
        <dbReference type="ARBA" id="ARBA00023125"/>
    </source>
</evidence>
<organism evidence="6 7">
    <name type="scientific">Ceratopteris richardii</name>
    <name type="common">Triangle waterfern</name>
    <dbReference type="NCBI Taxonomy" id="49495"/>
    <lineage>
        <taxon>Eukaryota</taxon>
        <taxon>Viridiplantae</taxon>
        <taxon>Streptophyta</taxon>
        <taxon>Embryophyta</taxon>
        <taxon>Tracheophyta</taxon>
        <taxon>Polypodiopsida</taxon>
        <taxon>Polypodiidae</taxon>
        <taxon>Polypodiales</taxon>
        <taxon>Pteridineae</taxon>
        <taxon>Pteridaceae</taxon>
        <taxon>Parkerioideae</taxon>
        <taxon>Ceratopteris</taxon>
    </lineage>
</organism>
<accession>A0A8T2R7K9</accession>
<dbReference type="OMA" id="NNAGREY"/>
<dbReference type="PANTHER" id="PTHR31391">
    <property type="entry name" value="B3 DOMAIN-CONTAINING PROTEIN OS11G0197600-RELATED"/>
    <property type="match status" value="1"/>
</dbReference>
<dbReference type="EMBL" id="CM035434">
    <property type="protein sequence ID" value="KAH7291774.1"/>
    <property type="molecule type" value="Genomic_DNA"/>
</dbReference>
<dbReference type="InterPro" id="IPR003340">
    <property type="entry name" value="B3_DNA-bd"/>
</dbReference>
<dbReference type="Proteomes" id="UP000825935">
    <property type="component" value="Chromosome 29"/>
</dbReference>
<protein>
    <recommendedName>
        <fullName evidence="5">TF-B3 domain-containing protein</fullName>
    </recommendedName>
</protein>
<dbReference type="CDD" id="cd10017">
    <property type="entry name" value="B3_DNA"/>
    <property type="match status" value="1"/>
</dbReference>
<keyword evidence="1" id="KW-0805">Transcription regulation</keyword>
<keyword evidence="3" id="KW-0804">Transcription</keyword>